<keyword evidence="8" id="KW-0256">Endoplasmic reticulum</keyword>
<evidence type="ECO:0000256" key="7">
    <source>
        <dbReference type="ARBA" id="ARBA00022679"/>
    </source>
</evidence>
<evidence type="ECO:0000256" key="5">
    <source>
        <dbReference type="ARBA" id="ARBA00008392"/>
    </source>
</evidence>
<dbReference type="PANTHER" id="PTHR13693">
    <property type="entry name" value="CLASS II AMINOTRANSFERASE/8-AMINO-7-OXONONANOATE SYNTHASE"/>
    <property type="match status" value="1"/>
</dbReference>
<dbReference type="SUPFAM" id="SSF53383">
    <property type="entry name" value="PLP-dependent transferases"/>
    <property type="match status" value="1"/>
</dbReference>
<evidence type="ECO:0000256" key="1">
    <source>
        <dbReference type="ARBA" id="ARBA00001933"/>
    </source>
</evidence>
<proteinExistence type="inferred from homology"/>
<comment type="cofactor">
    <cofactor evidence="1 12">
        <name>pyridoxal 5'-phosphate</name>
        <dbReference type="ChEBI" id="CHEBI:597326"/>
    </cofactor>
</comment>
<dbReference type="GO" id="GO:0005789">
    <property type="term" value="C:endoplasmic reticulum membrane"/>
    <property type="evidence" value="ECO:0007669"/>
    <property type="project" value="UniProtKB-SubCell"/>
</dbReference>
<dbReference type="PROSITE" id="PS00599">
    <property type="entry name" value="AA_TRANSFER_CLASS_2"/>
    <property type="match status" value="1"/>
</dbReference>
<keyword evidence="9 12" id="KW-0663">Pyridoxal phosphate</keyword>
<dbReference type="Gramene" id="TVU41457">
    <property type="protein sequence ID" value="TVU41457"/>
    <property type="gene ID" value="EJB05_14976"/>
</dbReference>
<comment type="caution">
    <text evidence="14">The sequence shown here is derived from an EMBL/GenBank/DDBJ whole genome shotgun (WGS) entry which is preliminary data.</text>
</comment>
<gene>
    <name evidence="14" type="ORF">EJB05_14976</name>
</gene>
<dbReference type="Pfam" id="PF00155">
    <property type="entry name" value="Aminotran_1_2"/>
    <property type="match status" value="1"/>
</dbReference>
<dbReference type="PANTHER" id="PTHR13693:SF89">
    <property type="entry name" value="OS01G0736400 PROTEIN"/>
    <property type="match status" value="1"/>
</dbReference>
<dbReference type="UniPathway" id="UPA00222"/>
<dbReference type="InterPro" id="IPR050087">
    <property type="entry name" value="AON_synthase_class-II"/>
</dbReference>
<sequence length="191" mass="20895">MDGDFAPFPDLVKLRRKYGFLLVVDDLHLTCHVDNCLFKAHATLVCGENGGGAPEMFGCENDIDISVGTLSKGVGCQGGFIACSTRWRRLILSRGRSFIFSTTLPLPIDAAVHVAISISKQERWRRSVIWEHVRYFASLTKLNVTSPIISIVVGSQEAASTKSRISCNSNPTTHGCELRLAQLIALVTSKC</sequence>
<evidence type="ECO:0000256" key="3">
    <source>
        <dbReference type="ARBA" id="ARBA00004760"/>
    </source>
</evidence>
<evidence type="ECO:0000259" key="13">
    <source>
        <dbReference type="Pfam" id="PF00155"/>
    </source>
</evidence>
<evidence type="ECO:0000256" key="2">
    <source>
        <dbReference type="ARBA" id="ARBA00004389"/>
    </source>
</evidence>
<comment type="catalytic activity">
    <reaction evidence="11">
        <text>L-serine + hexadecanoyl-CoA + H(+) = 3-oxosphinganine + CO2 + CoA</text>
        <dbReference type="Rhea" id="RHEA:14761"/>
        <dbReference type="ChEBI" id="CHEBI:15378"/>
        <dbReference type="ChEBI" id="CHEBI:16526"/>
        <dbReference type="ChEBI" id="CHEBI:33384"/>
        <dbReference type="ChEBI" id="CHEBI:57287"/>
        <dbReference type="ChEBI" id="CHEBI:57379"/>
        <dbReference type="ChEBI" id="CHEBI:58299"/>
        <dbReference type="EC" id="2.3.1.50"/>
    </reaction>
</comment>
<dbReference type="InterPro" id="IPR001917">
    <property type="entry name" value="Aminotrans_II_pyridoxalP_BS"/>
</dbReference>
<keyword evidence="15" id="KW-1185">Reference proteome</keyword>
<comment type="pathway">
    <text evidence="3">Lipid metabolism; sphingolipid metabolism.</text>
</comment>
<evidence type="ECO:0000256" key="11">
    <source>
        <dbReference type="ARBA" id="ARBA00048528"/>
    </source>
</evidence>
<evidence type="ECO:0000256" key="6">
    <source>
        <dbReference type="ARBA" id="ARBA00013220"/>
    </source>
</evidence>
<dbReference type="InterPro" id="IPR015424">
    <property type="entry name" value="PyrdxlP-dep_Trfase"/>
</dbReference>
<dbReference type="Proteomes" id="UP000324897">
    <property type="component" value="Chromosome 4"/>
</dbReference>
<evidence type="ECO:0000313" key="15">
    <source>
        <dbReference type="Proteomes" id="UP000324897"/>
    </source>
</evidence>
<dbReference type="GO" id="GO:0009102">
    <property type="term" value="P:biotin biosynthetic process"/>
    <property type="evidence" value="ECO:0007669"/>
    <property type="project" value="TreeGrafter"/>
</dbReference>
<comment type="similarity">
    <text evidence="5 12">Belongs to the class-II pyridoxal-phosphate-dependent aminotransferase family.</text>
</comment>
<feature type="domain" description="Aminotransferase class I/classII large" evidence="13">
    <location>
        <begin position="1"/>
        <end position="149"/>
    </location>
</feature>
<dbReference type="InterPro" id="IPR015421">
    <property type="entry name" value="PyrdxlP-dep_Trfase_major"/>
</dbReference>
<dbReference type="AlphaFoldDB" id="A0A5J9W0N2"/>
<evidence type="ECO:0000256" key="9">
    <source>
        <dbReference type="ARBA" id="ARBA00022898"/>
    </source>
</evidence>
<keyword evidence="7" id="KW-0808">Transferase</keyword>
<dbReference type="GO" id="GO:0030170">
    <property type="term" value="F:pyridoxal phosphate binding"/>
    <property type="evidence" value="ECO:0007669"/>
    <property type="project" value="InterPro"/>
</dbReference>
<protein>
    <recommendedName>
        <fullName evidence="6">serine C-palmitoyltransferase</fullName>
        <ecNumber evidence="6">2.3.1.50</ecNumber>
    </recommendedName>
</protein>
<accession>A0A5J9W0N2</accession>
<name>A0A5J9W0N2_9POAL</name>
<evidence type="ECO:0000256" key="10">
    <source>
        <dbReference type="ARBA" id="ARBA00022919"/>
    </source>
</evidence>
<dbReference type="EMBL" id="RWGY01000007">
    <property type="protein sequence ID" value="TVU41457.1"/>
    <property type="molecule type" value="Genomic_DNA"/>
</dbReference>
<evidence type="ECO:0000256" key="12">
    <source>
        <dbReference type="RuleBase" id="RU003693"/>
    </source>
</evidence>
<organism evidence="14 15">
    <name type="scientific">Eragrostis curvula</name>
    <name type="common">weeping love grass</name>
    <dbReference type="NCBI Taxonomy" id="38414"/>
    <lineage>
        <taxon>Eukaryota</taxon>
        <taxon>Viridiplantae</taxon>
        <taxon>Streptophyta</taxon>
        <taxon>Embryophyta</taxon>
        <taxon>Tracheophyta</taxon>
        <taxon>Spermatophyta</taxon>
        <taxon>Magnoliopsida</taxon>
        <taxon>Liliopsida</taxon>
        <taxon>Poales</taxon>
        <taxon>Poaceae</taxon>
        <taxon>PACMAD clade</taxon>
        <taxon>Chloridoideae</taxon>
        <taxon>Eragrostideae</taxon>
        <taxon>Eragrostidinae</taxon>
        <taxon>Eragrostis</taxon>
    </lineage>
</organism>
<keyword evidence="10" id="KW-0746">Sphingolipid metabolism</keyword>
<evidence type="ECO:0000256" key="8">
    <source>
        <dbReference type="ARBA" id="ARBA00022824"/>
    </source>
</evidence>
<dbReference type="InterPro" id="IPR004839">
    <property type="entry name" value="Aminotransferase_I/II_large"/>
</dbReference>
<dbReference type="GO" id="GO:0004758">
    <property type="term" value="F:serine C-palmitoyltransferase activity"/>
    <property type="evidence" value="ECO:0007669"/>
    <property type="project" value="UniProtKB-EC"/>
</dbReference>
<dbReference type="Gene3D" id="3.90.1150.10">
    <property type="entry name" value="Aspartate Aminotransferase, domain 1"/>
    <property type="match status" value="1"/>
</dbReference>
<evidence type="ECO:0000256" key="4">
    <source>
        <dbReference type="ARBA" id="ARBA00004991"/>
    </source>
</evidence>
<dbReference type="GO" id="GO:0006665">
    <property type="term" value="P:sphingolipid metabolic process"/>
    <property type="evidence" value="ECO:0007669"/>
    <property type="project" value="UniProtKB-UniPathway"/>
</dbReference>
<dbReference type="OrthoDB" id="10263824at2759"/>
<dbReference type="InterPro" id="IPR015422">
    <property type="entry name" value="PyrdxlP-dep_Trfase_small"/>
</dbReference>
<evidence type="ECO:0000313" key="14">
    <source>
        <dbReference type="EMBL" id="TVU41457.1"/>
    </source>
</evidence>
<keyword evidence="10" id="KW-0443">Lipid metabolism</keyword>
<reference evidence="14 15" key="1">
    <citation type="journal article" date="2019" name="Sci. Rep.">
        <title>A high-quality genome of Eragrostis curvula grass provides insights into Poaceae evolution and supports new strategies to enhance forage quality.</title>
        <authorList>
            <person name="Carballo J."/>
            <person name="Santos B.A.C.M."/>
            <person name="Zappacosta D."/>
            <person name="Garbus I."/>
            <person name="Selva J.P."/>
            <person name="Gallo C.A."/>
            <person name="Diaz A."/>
            <person name="Albertini E."/>
            <person name="Caccamo M."/>
            <person name="Echenique V."/>
        </authorList>
    </citation>
    <scope>NUCLEOTIDE SEQUENCE [LARGE SCALE GENOMIC DNA]</scope>
    <source>
        <strain evidence="15">cv. Victoria</strain>
        <tissue evidence="14">Leaf</tissue>
    </source>
</reference>
<dbReference type="EC" id="2.3.1.50" evidence="6"/>
<comment type="subcellular location">
    <subcellularLocation>
        <location evidence="2">Endoplasmic reticulum membrane</location>
        <topology evidence="2">Single-pass membrane protein</topology>
    </subcellularLocation>
</comment>
<comment type="pathway">
    <text evidence="4">Sphingolipid metabolism.</text>
</comment>
<dbReference type="Gene3D" id="3.40.640.10">
    <property type="entry name" value="Type I PLP-dependent aspartate aminotransferase-like (Major domain)"/>
    <property type="match status" value="1"/>
</dbReference>